<dbReference type="OrthoDB" id="5147756at2"/>
<protein>
    <submittedName>
        <fullName evidence="1">Uncharacterized protein</fullName>
    </submittedName>
</protein>
<name>A0A0B2ADR1_9MICC</name>
<organism evidence="1 2">
    <name type="scientific">Sinomonas humi</name>
    <dbReference type="NCBI Taxonomy" id="1338436"/>
    <lineage>
        <taxon>Bacteria</taxon>
        <taxon>Bacillati</taxon>
        <taxon>Actinomycetota</taxon>
        <taxon>Actinomycetes</taxon>
        <taxon>Micrococcales</taxon>
        <taxon>Micrococcaceae</taxon>
        <taxon>Sinomonas</taxon>
    </lineage>
</organism>
<gene>
    <name evidence="1" type="ORF">LK10_14795</name>
</gene>
<dbReference type="RefSeq" id="WP_043125201.1">
    <property type="nucleotide sequence ID" value="NZ_JTDL01000139.1"/>
</dbReference>
<proteinExistence type="predicted"/>
<dbReference type="AlphaFoldDB" id="A0A0B2ADR1"/>
<evidence type="ECO:0000313" key="1">
    <source>
        <dbReference type="EMBL" id="KHL01744.1"/>
    </source>
</evidence>
<dbReference type="EMBL" id="JTDL01000139">
    <property type="protein sequence ID" value="KHL01744.1"/>
    <property type="molecule type" value="Genomic_DNA"/>
</dbReference>
<keyword evidence="2" id="KW-1185">Reference proteome</keyword>
<evidence type="ECO:0000313" key="2">
    <source>
        <dbReference type="Proteomes" id="UP000030982"/>
    </source>
</evidence>
<reference evidence="1 2" key="1">
    <citation type="submission" date="2014-09" db="EMBL/GenBank/DDBJ databases">
        <title>Genome sequence of Sinomonas sp. MUSC 117.</title>
        <authorList>
            <person name="Lee L.-H."/>
        </authorList>
    </citation>
    <scope>NUCLEOTIDE SEQUENCE [LARGE SCALE GENOMIC DNA]</scope>
    <source>
        <strain evidence="1 2">MUSC 117</strain>
    </source>
</reference>
<comment type="caution">
    <text evidence="1">The sequence shown here is derived from an EMBL/GenBank/DDBJ whole genome shotgun (WGS) entry which is preliminary data.</text>
</comment>
<dbReference type="Proteomes" id="UP000030982">
    <property type="component" value="Unassembled WGS sequence"/>
</dbReference>
<accession>A0A0B2ADR1</accession>
<sequence>MSDAENIQRVLSPLSVELDDRQVGLLQTIFWGAYDYDKAARWPLWDWVSRELTRGPAGYLDADAVLRSLPKVPIPGRQQDYGLVWRSEIGTTSGPMPEERVGLTIAGLNALGPTRPSAQIFADDLALKVRYLARQEMALPSDPDTAASRTVVLSGQFVEAGMRPDRSGNQTIFNGVGEEVQLDVLRKEYIQLSVSPPVPSATGGDQPTVYLGPWLRRFRNVQTAEDYLEIIASDQQVQQSAPLMRPDELALMLDHASYVLKDHPQWRSGMMAQPRDYRTAASLMLPALTAEEFQARTSDLWTVLSSLKVPDVVTDDPSDGSLKRLQRWLKDQVSDEASRDRAVEALEDVRCVGALRNYSQHPSEKTRRNVIAACSRLGLPYPIRDWGAAWDHVRARIADAFYTLSQEAKA</sequence>